<dbReference type="InterPro" id="IPR021054">
    <property type="entry name" value="Cell_wall_mannoprotein_1"/>
</dbReference>
<dbReference type="Pfam" id="PF12296">
    <property type="entry name" value="HsbA"/>
    <property type="match status" value="1"/>
</dbReference>
<protein>
    <submittedName>
        <fullName evidence="2">Hydrophobic surface binding protein A-domain-containing protein</fullName>
    </submittedName>
</protein>
<dbReference type="PANTHER" id="PTHR38123">
    <property type="entry name" value="CELL WALL SERINE-THREONINE-RICH GALACTOMANNOPROTEIN MP1 (AFU_ORTHOLOGUE AFUA_4G03240)"/>
    <property type="match status" value="1"/>
</dbReference>
<dbReference type="PANTHER" id="PTHR38123:SF3">
    <property type="entry name" value="ANTIGENIC CELL WALL GALACTOMANNOPROTEIN"/>
    <property type="match status" value="1"/>
</dbReference>
<evidence type="ECO:0000256" key="1">
    <source>
        <dbReference type="SAM" id="SignalP"/>
    </source>
</evidence>
<proteinExistence type="predicted"/>
<sequence>MHLNPPLLLPLLVLLLLSPPTTAGIDYATTLSNINTLHRNVVSARDTITRYNGNIIGAIPTTRALYSIHTGLRETRDHFSGLSSPLNADQVDELYDMMTNDIAPNVMDISDAMVRQAPTLNNNGMSFAAFSFIQALRQDTASLREALRGRVSDDNVTALNTAFAGVDTAFDAMNAAYS</sequence>
<comment type="caution">
    <text evidence="2">The sequence shown here is derived from an EMBL/GenBank/DDBJ whole genome shotgun (WGS) entry which is preliminary data.</text>
</comment>
<feature type="signal peptide" evidence="1">
    <location>
        <begin position="1"/>
        <end position="23"/>
    </location>
</feature>
<reference evidence="2 3" key="1">
    <citation type="submission" date="2024-07" db="EMBL/GenBank/DDBJ databases">
        <title>Section-level genome sequencing and comparative genomics of Aspergillus sections Usti and Cavernicolus.</title>
        <authorList>
            <consortium name="Lawrence Berkeley National Laboratory"/>
            <person name="Nybo J.L."/>
            <person name="Vesth T.C."/>
            <person name="Theobald S."/>
            <person name="Frisvad J.C."/>
            <person name="Larsen T.O."/>
            <person name="Kjaerboelling I."/>
            <person name="Rothschild-Mancinelli K."/>
            <person name="Lyhne E.K."/>
            <person name="Kogle M.E."/>
            <person name="Barry K."/>
            <person name="Clum A."/>
            <person name="Na H."/>
            <person name="Ledsgaard L."/>
            <person name="Lin J."/>
            <person name="Lipzen A."/>
            <person name="Kuo A."/>
            <person name="Riley R."/>
            <person name="Mondo S."/>
            <person name="LaButti K."/>
            <person name="Haridas S."/>
            <person name="Pangalinan J."/>
            <person name="Salamov A.A."/>
            <person name="Simmons B.A."/>
            <person name="Magnuson J.K."/>
            <person name="Chen J."/>
            <person name="Drula E."/>
            <person name="Henrissat B."/>
            <person name="Wiebenga A."/>
            <person name="Lubbers R.J."/>
            <person name="Gomes A.C."/>
            <person name="Makela M.R."/>
            <person name="Stajich J."/>
            <person name="Grigoriev I.V."/>
            <person name="Mortensen U.H."/>
            <person name="De vries R.P."/>
            <person name="Baker S.E."/>
            <person name="Andersen M.R."/>
        </authorList>
    </citation>
    <scope>NUCLEOTIDE SEQUENCE [LARGE SCALE GENOMIC DNA]</scope>
    <source>
        <strain evidence="2 3">CBS 600.67</strain>
    </source>
</reference>
<feature type="chain" id="PRO_5046774430" evidence="1">
    <location>
        <begin position="24"/>
        <end position="178"/>
    </location>
</feature>
<keyword evidence="1" id="KW-0732">Signal</keyword>
<accession>A0ABR4J346</accession>
<keyword evidence="3" id="KW-1185">Reference proteome</keyword>
<evidence type="ECO:0000313" key="2">
    <source>
        <dbReference type="EMBL" id="KAL2834395.1"/>
    </source>
</evidence>
<dbReference type="EMBL" id="JBFXLS010000002">
    <property type="protein sequence ID" value="KAL2834395.1"/>
    <property type="molecule type" value="Genomic_DNA"/>
</dbReference>
<dbReference type="Proteomes" id="UP001610335">
    <property type="component" value="Unassembled WGS sequence"/>
</dbReference>
<organism evidence="2 3">
    <name type="scientific">Aspergillus cavernicola</name>
    <dbReference type="NCBI Taxonomy" id="176166"/>
    <lineage>
        <taxon>Eukaryota</taxon>
        <taxon>Fungi</taxon>
        <taxon>Dikarya</taxon>
        <taxon>Ascomycota</taxon>
        <taxon>Pezizomycotina</taxon>
        <taxon>Eurotiomycetes</taxon>
        <taxon>Eurotiomycetidae</taxon>
        <taxon>Eurotiales</taxon>
        <taxon>Aspergillaceae</taxon>
        <taxon>Aspergillus</taxon>
        <taxon>Aspergillus subgen. Nidulantes</taxon>
    </lineage>
</organism>
<name>A0ABR4J346_9EURO</name>
<gene>
    <name evidence="2" type="ORF">BDW59DRAFT_156327</name>
</gene>
<evidence type="ECO:0000313" key="3">
    <source>
        <dbReference type="Proteomes" id="UP001610335"/>
    </source>
</evidence>